<organism evidence="1 2">
    <name type="scientific">Trichocladium antarcticum</name>
    <dbReference type="NCBI Taxonomy" id="1450529"/>
    <lineage>
        <taxon>Eukaryota</taxon>
        <taxon>Fungi</taxon>
        <taxon>Dikarya</taxon>
        <taxon>Ascomycota</taxon>
        <taxon>Pezizomycotina</taxon>
        <taxon>Sordariomycetes</taxon>
        <taxon>Sordariomycetidae</taxon>
        <taxon>Sordariales</taxon>
        <taxon>Chaetomiaceae</taxon>
        <taxon>Trichocladium</taxon>
    </lineage>
</organism>
<name>A0AAN6UIE0_9PEZI</name>
<reference evidence="1" key="2">
    <citation type="submission" date="2023-05" db="EMBL/GenBank/DDBJ databases">
        <authorList>
            <consortium name="Lawrence Berkeley National Laboratory"/>
            <person name="Steindorff A."/>
            <person name="Hensen N."/>
            <person name="Bonometti L."/>
            <person name="Westerberg I."/>
            <person name="Brannstrom I.O."/>
            <person name="Guillou S."/>
            <person name="Cros-Aarteil S."/>
            <person name="Calhoun S."/>
            <person name="Haridas S."/>
            <person name="Kuo A."/>
            <person name="Mondo S."/>
            <person name="Pangilinan J."/>
            <person name="Riley R."/>
            <person name="Labutti K."/>
            <person name="Andreopoulos B."/>
            <person name="Lipzen A."/>
            <person name="Chen C."/>
            <person name="Yanf M."/>
            <person name="Daum C."/>
            <person name="Ng V."/>
            <person name="Clum A."/>
            <person name="Ohm R."/>
            <person name="Martin F."/>
            <person name="Silar P."/>
            <person name="Natvig D."/>
            <person name="Lalanne C."/>
            <person name="Gautier V."/>
            <person name="Ament-Velasquez S.L."/>
            <person name="Kruys A."/>
            <person name="Hutchinson M.I."/>
            <person name="Powell A.J."/>
            <person name="Barry K."/>
            <person name="Miller A.N."/>
            <person name="Grigoriev I.V."/>
            <person name="Debuchy R."/>
            <person name="Gladieux P."/>
            <person name="Thoren M.H."/>
            <person name="Johannesson H."/>
        </authorList>
    </citation>
    <scope>NUCLEOTIDE SEQUENCE</scope>
    <source>
        <strain evidence="1">CBS 123565</strain>
    </source>
</reference>
<evidence type="ECO:0000313" key="2">
    <source>
        <dbReference type="Proteomes" id="UP001304895"/>
    </source>
</evidence>
<keyword evidence="2" id="KW-1185">Reference proteome</keyword>
<evidence type="ECO:0000313" key="1">
    <source>
        <dbReference type="EMBL" id="KAK4133578.1"/>
    </source>
</evidence>
<protein>
    <submittedName>
        <fullName evidence="1">Uncharacterized protein</fullName>
    </submittedName>
</protein>
<gene>
    <name evidence="1" type="ORF">BT67DRAFT_54256</name>
</gene>
<accession>A0AAN6UIE0</accession>
<proteinExistence type="predicted"/>
<reference evidence="1" key="1">
    <citation type="journal article" date="2023" name="Mol. Phylogenet. Evol.">
        <title>Genome-scale phylogeny and comparative genomics of the fungal order Sordariales.</title>
        <authorList>
            <person name="Hensen N."/>
            <person name="Bonometti L."/>
            <person name="Westerberg I."/>
            <person name="Brannstrom I.O."/>
            <person name="Guillou S."/>
            <person name="Cros-Aarteil S."/>
            <person name="Calhoun S."/>
            <person name="Haridas S."/>
            <person name="Kuo A."/>
            <person name="Mondo S."/>
            <person name="Pangilinan J."/>
            <person name="Riley R."/>
            <person name="LaButti K."/>
            <person name="Andreopoulos B."/>
            <person name="Lipzen A."/>
            <person name="Chen C."/>
            <person name="Yan M."/>
            <person name="Daum C."/>
            <person name="Ng V."/>
            <person name="Clum A."/>
            <person name="Steindorff A."/>
            <person name="Ohm R.A."/>
            <person name="Martin F."/>
            <person name="Silar P."/>
            <person name="Natvig D.O."/>
            <person name="Lalanne C."/>
            <person name="Gautier V."/>
            <person name="Ament-Velasquez S.L."/>
            <person name="Kruys A."/>
            <person name="Hutchinson M.I."/>
            <person name="Powell A.J."/>
            <person name="Barry K."/>
            <person name="Miller A.N."/>
            <person name="Grigoriev I.V."/>
            <person name="Debuchy R."/>
            <person name="Gladieux P."/>
            <person name="Hiltunen Thoren M."/>
            <person name="Johannesson H."/>
        </authorList>
    </citation>
    <scope>NUCLEOTIDE SEQUENCE</scope>
    <source>
        <strain evidence="1">CBS 123565</strain>
    </source>
</reference>
<sequence>MRLMCKGVVDGGRAGWGLSGSRPTWRSSEFGFPRWTLDSWHLRGFRHHGGARAVWAVARAVDWKARKLQGNNYGVFPLLLFPLLRLSPGWHSRPPPDVKRELQPAVCDQVGQIPTSGVGISMQCLAV</sequence>
<comment type="caution">
    <text evidence="1">The sequence shown here is derived from an EMBL/GenBank/DDBJ whole genome shotgun (WGS) entry which is preliminary data.</text>
</comment>
<dbReference type="Proteomes" id="UP001304895">
    <property type="component" value="Unassembled WGS sequence"/>
</dbReference>
<dbReference type="EMBL" id="MU853412">
    <property type="protein sequence ID" value="KAK4133578.1"/>
    <property type="molecule type" value="Genomic_DNA"/>
</dbReference>
<dbReference type="AlphaFoldDB" id="A0AAN6UIE0"/>